<dbReference type="GO" id="GO:0016887">
    <property type="term" value="F:ATP hydrolysis activity"/>
    <property type="evidence" value="ECO:0007669"/>
    <property type="project" value="InterPro"/>
</dbReference>
<reference evidence="3" key="1">
    <citation type="submission" date="2009-10" db="EMBL/GenBank/DDBJ databases">
        <title>Diversity of trophic interactions inside an arsenic-rich microbial ecosystem.</title>
        <authorList>
            <person name="Bertin P.N."/>
            <person name="Heinrich-Salmeron A."/>
            <person name="Pelletier E."/>
            <person name="Goulhen-Chollet F."/>
            <person name="Arsene-Ploetze F."/>
            <person name="Gallien S."/>
            <person name="Calteau A."/>
            <person name="Vallenet D."/>
            <person name="Casiot C."/>
            <person name="Chane-Woon-Ming B."/>
            <person name="Giloteaux L."/>
            <person name="Barakat M."/>
            <person name="Bonnefoy V."/>
            <person name="Bruneel O."/>
            <person name="Chandler M."/>
            <person name="Cleiss J."/>
            <person name="Duran R."/>
            <person name="Elbaz-Poulichet F."/>
            <person name="Fonknechten N."/>
            <person name="Lauga B."/>
            <person name="Mornico D."/>
            <person name="Ortet P."/>
            <person name="Schaeffer C."/>
            <person name="Siguier P."/>
            <person name="Alexander Thil Smith A."/>
            <person name="Van Dorsselaer A."/>
            <person name="Weissenbach J."/>
            <person name="Medigue C."/>
            <person name="Le Paslier D."/>
        </authorList>
    </citation>
    <scope>NUCLEOTIDE SEQUENCE</scope>
</reference>
<comment type="caution">
    <text evidence="3">The sequence shown here is derived from an EMBL/GenBank/DDBJ whole genome shotgun (WGS) entry which is preliminary data.</text>
</comment>
<evidence type="ECO:0000313" key="3">
    <source>
        <dbReference type="EMBL" id="CBI03027.1"/>
    </source>
</evidence>
<dbReference type="SUPFAM" id="SSF52540">
    <property type="entry name" value="P-loop containing nucleoside triphosphate hydrolases"/>
    <property type="match status" value="1"/>
</dbReference>
<proteinExistence type="predicted"/>
<dbReference type="EMBL" id="CABO01000048">
    <property type="protein sequence ID" value="CBI03027.1"/>
    <property type="molecule type" value="Genomic_DNA"/>
</dbReference>
<dbReference type="InterPro" id="IPR027417">
    <property type="entry name" value="P-loop_NTPase"/>
</dbReference>
<dbReference type="Pfam" id="PF13476">
    <property type="entry name" value="AAA_23"/>
    <property type="match status" value="1"/>
</dbReference>
<protein>
    <recommendedName>
        <fullName evidence="2">Rad50/SbcC-type AAA domain-containing protein</fullName>
    </recommendedName>
</protein>
<dbReference type="AlphaFoldDB" id="E6Q752"/>
<dbReference type="PANTHER" id="PTHR32114:SF2">
    <property type="entry name" value="ABC TRANSPORTER ABCH.3"/>
    <property type="match status" value="1"/>
</dbReference>
<dbReference type="Gene3D" id="3.40.50.300">
    <property type="entry name" value="P-loop containing nucleotide triphosphate hydrolases"/>
    <property type="match status" value="2"/>
</dbReference>
<sequence>MNTTAPLKSLSITAFRGSSTTFTLPFEKGRKLTLIYGENGTGKTTICDAFELLAYGRVSSLDGYGLGRGLEKYWPTTGRSLGDLSVALEMKAGTCSGKMIGKDVNVSPTTLRPKIELLRRQQMLDLIKAPPAERYEAIKRFIDIATFEISEDALRKQTKSLRDECMAAEQAEGQSLQELQGFYEAAGEPAGLNAVTWAKQKIAEPMTDLDGDIAAVGKLRTAFDALAGFPERAKTRQKALAEATEALAKAEMALLAAANAATDSAADTLELLEAGSKYLHDHPDVIVCPLCRSQENAVGLADALAAQLSDLEALRSATGKRQLCATALTSAQGAMTQLIADYADAVDAYERAKGSHTWRAEVTLPSDAPGADPRSVSAWLEDNKTAAQSWPAVEASWRDEKKFVQTLSTANDRYEQNLATRTQLATLVPKLEEALKHCIEQRQVFTNKIIGEIAQEVGKLYEQVHPGEGLDKIALPLDPKKRASIELEAKFLGQDAPPQAYFSQSHLDTLGLCVFLALATREQPDETVLILDDVLGSADEPHVERVVGMVYEVSEKFRHTLVTTHYRPWRERFRWGSLKPGQPCQFVELTQWRITDGIRRVGCLPEIDLLKGLLAQTPLDTQSICSKAGVILEYALDYLTLRYECRVPRRYGNPYTLGELLNAIDKKLREALRVEIRDGLTDSNTVSTKNIELKPILDELSRIAQVRNAMGAHFKSISFDLLDQDAISFAEHVVKLVDTLSHPDHGWPTNDSSGGYWRNNGDSRRLHPLRNPR</sequence>
<evidence type="ECO:0000259" key="2">
    <source>
        <dbReference type="Pfam" id="PF13476"/>
    </source>
</evidence>
<feature type="domain" description="Rad50/SbcC-type AAA" evidence="2">
    <location>
        <begin position="10"/>
        <end position="64"/>
    </location>
</feature>
<gene>
    <name evidence="3" type="ORF">CARN4_0009</name>
</gene>
<dbReference type="GO" id="GO:0006302">
    <property type="term" value="P:double-strand break repair"/>
    <property type="evidence" value="ECO:0007669"/>
    <property type="project" value="InterPro"/>
</dbReference>
<evidence type="ECO:0000256" key="1">
    <source>
        <dbReference type="SAM" id="MobiDB-lite"/>
    </source>
</evidence>
<dbReference type="PANTHER" id="PTHR32114">
    <property type="entry name" value="ABC TRANSPORTER ABCH.3"/>
    <property type="match status" value="1"/>
</dbReference>
<name>E6Q752_9ZZZZ</name>
<accession>E6Q752</accession>
<organism evidence="3">
    <name type="scientific">mine drainage metagenome</name>
    <dbReference type="NCBI Taxonomy" id="410659"/>
    <lineage>
        <taxon>unclassified sequences</taxon>
        <taxon>metagenomes</taxon>
        <taxon>ecological metagenomes</taxon>
    </lineage>
</organism>
<feature type="region of interest" description="Disordered" evidence="1">
    <location>
        <begin position="744"/>
        <end position="773"/>
    </location>
</feature>
<dbReference type="InterPro" id="IPR038729">
    <property type="entry name" value="Rad50/SbcC_AAA"/>
</dbReference>